<evidence type="ECO:0000313" key="2">
    <source>
        <dbReference type="Proteomes" id="UP000031327"/>
    </source>
</evidence>
<dbReference type="EMBL" id="JWIC01000007">
    <property type="protein sequence ID" value="KID56180.1"/>
    <property type="molecule type" value="Genomic_DNA"/>
</dbReference>
<sequence>MGELQSDVRRKGGGSRVFITDDKGKIIREITPQRVKERVTNVLPDGSIRESFKKVGAPSADDLKILEKL</sequence>
<organism evidence="1 2">
    <name type="scientific">Pseudoalteromonas luteoviolacea</name>
    <dbReference type="NCBI Taxonomy" id="43657"/>
    <lineage>
        <taxon>Bacteria</taxon>
        <taxon>Pseudomonadati</taxon>
        <taxon>Pseudomonadota</taxon>
        <taxon>Gammaproteobacteria</taxon>
        <taxon>Alteromonadales</taxon>
        <taxon>Pseudoalteromonadaceae</taxon>
        <taxon>Pseudoalteromonas</taxon>
    </lineage>
</organism>
<dbReference type="Proteomes" id="UP000031327">
    <property type="component" value="Unassembled WGS sequence"/>
</dbReference>
<name>A0A0C1Q9T7_9GAMM</name>
<dbReference type="AlphaFoldDB" id="A0A0C1Q9T7"/>
<accession>A0A0C1Q9T7</accession>
<protein>
    <submittedName>
        <fullName evidence="1">Uncharacterized protein</fullName>
    </submittedName>
</protein>
<evidence type="ECO:0000313" key="1">
    <source>
        <dbReference type="EMBL" id="KID56180.1"/>
    </source>
</evidence>
<reference evidence="1 2" key="1">
    <citation type="submission" date="2014-12" db="EMBL/GenBank/DDBJ databases">
        <title>Draft Genome Sequence of Pseudoalteromonas luteoviolacea HI1.</title>
        <authorList>
            <person name="Asahina A.Y."/>
            <person name="Hadfield M.G."/>
        </authorList>
    </citation>
    <scope>NUCLEOTIDE SEQUENCE [LARGE SCALE GENOMIC DNA]</scope>
    <source>
        <strain evidence="1 2">HI1</strain>
    </source>
</reference>
<comment type="caution">
    <text evidence="1">The sequence shown here is derived from an EMBL/GenBank/DDBJ whole genome shotgun (WGS) entry which is preliminary data.</text>
</comment>
<gene>
    <name evidence="1" type="ORF">JF50_18045</name>
</gene>
<proteinExistence type="predicted"/>